<dbReference type="AlphaFoldDB" id="C0B544"/>
<dbReference type="EMBL" id="ABVR01000030">
    <property type="protein sequence ID" value="EEG91464.1"/>
    <property type="molecule type" value="Genomic_DNA"/>
</dbReference>
<evidence type="ECO:0000313" key="7">
    <source>
        <dbReference type="EMBL" id="EEG91464.1"/>
    </source>
</evidence>
<evidence type="ECO:0000256" key="2">
    <source>
        <dbReference type="ARBA" id="ARBA00022475"/>
    </source>
</evidence>
<feature type="transmembrane region" description="Helical" evidence="6">
    <location>
        <begin position="99"/>
        <end position="118"/>
    </location>
</feature>
<evidence type="ECO:0000256" key="6">
    <source>
        <dbReference type="SAM" id="Phobius"/>
    </source>
</evidence>
<keyword evidence="5 6" id="KW-0472">Membrane</keyword>
<gene>
    <name evidence="7" type="ORF">COPCOM_00264</name>
</gene>
<reference evidence="7 8" key="1">
    <citation type="submission" date="2009-02" db="EMBL/GenBank/DDBJ databases">
        <authorList>
            <person name="Fulton L."/>
            <person name="Clifton S."/>
            <person name="Fulton B."/>
            <person name="Xu J."/>
            <person name="Minx P."/>
            <person name="Pepin K.H."/>
            <person name="Johnson M."/>
            <person name="Bhonagiri V."/>
            <person name="Nash W.E."/>
            <person name="Mardis E.R."/>
            <person name="Wilson R.K."/>
        </authorList>
    </citation>
    <scope>NUCLEOTIDE SEQUENCE [LARGE SCALE GENOMIC DNA]</scope>
    <source>
        <strain evidence="7 8">ATCC 27758</strain>
    </source>
</reference>
<accession>C0B544</accession>
<dbReference type="HOGENOM" id="CLU_113736_2_0_9"/>
<keyword evidence="4 6" id="KW-1133">Transmembrane helix</keyword>
<dbReference type="InterPro" id="IPR005538">
    <property type="entry name" value="LrgA/CidA"/>
</dbReference>
<evidence type="ECO:0000256" key="1">
    <source>
        <dbReference type="ARBA" id="ARBA00004651"/>
    </source>
</evidence>
<reference evidence="7 8" key="2">
    <citation type="submission" date="2009-03" db="EMBL/GenBank/DDBJ databases">
        <title>Draft genome sequence of Coprococcus comes (ATCC 27758).</title>
        <authorList>
            <person name="Sudarsanam P."/>
            <person name="Ley R."/>
            <person name="Guruge J."/>
            <person name="Turnbaugh P.J."/>
            <person name="Mahowald M."/>
            <person name="Liep D."/>
            <person name="Gordon J."/>
        </authorList>
    </citation>
    <scope>NUCLEOTIDE SEQUENCE [LARGE SCALE GENOMIC DNA]</scope>
    <source>
        <strain evidence="7 8">ATCC 27758</strain>
    </source>
</reference>
<evidence type="ECO:0000256" key="3">
    <source>
        <dbReference type="ARBA" id="ARBA00022692"/>
    </source>
</evidence>
<comment type="caution">
    <text evidence="7">The sequence shown here is derived from an EMBL/GenBank/DDBJ whole genome shotgun (WGS) entry which is preliminary data.</text>
</comment>
<organism evidence="7 8">
    <name type="scientific">Coprococcus comes ATCC 27758</name>
    <dbReference type="NCBI Taxonomy" id="470146"/>
    <lineage>
        <taxon>Bacteria</taxon>
        <taxon>Bacillati</taxon>
        <taxon>Bacillota</taxon>
        <taxon>Clostridia</taxon>
        <taxon>Lachnospirales</taxon>
        <taxon>Lachnospiraceae</taxon>
        <taxon>Coprococcus</taxon>
    </lineage>
</organism>
<feature type="transmembrane region" description="Helical" evidence="6">
    <location>
        <begin position="70"/>
        <end position="87"/>
    </location>
</feature>
<dbReference type="PANTHER" id="PTHR33931:SF2">
    <property type="entry name" value="HOLIN-LIKE PROTEIN CIDA"/>
    <property type="match status" value="1"/>
</dbReference>
<evidence type="ECO:0000313" key="8">
    <source>
        <dbReference type="Proteomes" id="UP000003793"/>
    </source>
</evidence>
<dbReference type="Pfam" id="PF03788">
    <property type="entry name" value="LrgA"/>
    <property type="match status" value="1"/>
</dbReference>
<sequence>MRGYCQKNNKKCKNLLRQSVKSAILVHVLKNKHKINGGNTVKFIRQFLIIILISFAGELLHAILPLPVPASIYGLLILLAGLQTKVIPLKAVDEAGGFLIEIMPMLFIPAGVGLMVSWGDLKPVLVPIMVTIVVTTVLVMGVSGRTAQFVLKKEEKKDE</sequence>
<evidence type="ECO:0000256" key="4">
    <source>
        <dbReference type="ARBA" id="ARBA00022989"/>
    </source>
</evidence>
<feature type="transmembrane region" description="Helical" evidence="6">
    <location>
        <begin position="124"/>
        <end position="143"/>
    </location>
</feature>
<proteinExistence type="predicted"/>
<evidence type="ECO:0000256" key="5">
    <source>
        <dbReference type="ARBA" id="ARBA00023136"/>
    </source>
</evidence>
<keyword evidence="3 6" id="KW-0812">Transmembrane</keyword>
<dbReference type="Proteomes" id="UP000003793">
    <property type="component" value="Unassembled WGS sequence"/>
</dbReference>
<feature type="transmembrane region" description="Helical" evidence="6">
    <location>
        <begin position="43"/>
        <end position="64"/>
    </location>
</feature>
<dbReference type="PANTHER" id="PTHR33931">
    <property type="entry name" value="HOLIN-LIKE PROTEIN CIDA-RELATED"/>
    <property type="match status" value="1"/>
</dbReference>
<name>C0B544_9FIRM</name>
<comment type="subcellular location">
    <subcellularLocation>
        <location evidence="1">Cell membrane</location>
        <topology evidence="1">Multi-pass membrane protein</topology>
    </subcellularLocation>
</comment>
<keyword evidence="2" id="KW-1003">Cell membrane</keyword>
<protein>
    <submittedName>
        <fullName evidence="7">LrgA family protein</fullName>
    </submittedName>
</protein>
<dbReference type="GO" id="GO:0005886">
    <property type="term" value="C:plasma membrane"/>
    <property type="evidence" value="ECO:0007669"/>
    <property type="project" value="UniProtKB-SubCell"/>
</dbReference>